<keyword evidence="3" id="KW-1185">Reference proteome</keyword>
<evidence type="ECO:0000313" key="2">
    <source>
        <dbReference type="EMBL" id="QAY59623.1"/>
    </source>
</evidence>
<keyword evidence="2" id="KW-0560">Oxidoreductase</keyword>
<gene>
    <name evidence="2" type="ORF">ET475_06220</name>
</gene>
<keyword evidence="2" id="KW-0503">Monooxygenase</keyword>
<dbReference type="Gene3D" id="3.30.70.100">
    <property type="match status" value="1"/>
</dbReference>
<accession>A0A4P6EE44</accession>
<organism evidence="2 3">
    <name type="scientific">Microbacterium protaetiae</name>
    <dbReference type="NCBI Taxonomy" id="2509458"/>
    <lineage>
        <taxon>Bacteria</taxon>
        <taxon>Bacillati</taxon>
        <taxon>Actinomycetota</taxon>
        <taxon>Actinomycetes</taxon>
        <taxon>Micrococcales</taxon>
        <taxon>Microbacteriaceae</taxon>
        <taxon>Microbacterium</taxon>
    </lineage>
</organism>
<dbReference type="Pfam" id="PF03992">
    <property type="entry name" value="ABM"/>
    <property type="match status" value="1"/>
</dbReference>
<protein>
    <submittedName>
        <fullName evidence="2">Antibiotic biosynthesis monooxygenase</fullName>
    </submittedName>
</protein>
<sequence>MSSIHLHGTLRCRDTDEAAVVASRLPAHLKLTREEPGCLEFEVLATDDPLVWSVEERFADAAAFRSHQQRVAASAWGRATAGIERLYDIEGL</sequence>
<dbReference type="EMBL" id="CP035494">
    <property type="protein sequence ID" value="QAY59623.1"/>
    <property type="molecule type" value="Genomic_DNA"/>
</dbReference>
<feature type="domain" description="ABM" evidence="1">
    <location>
        <begin position="6"/>
        <end position="76"/>
    </location>
</feature>
<evidence type="ECO:0000259" key="1">
    <source>
        <dbReference type="Pfam" id="PF03992"/>
    </source>
</evidence>
<name>A0A4P6EE44_9MICO</name>
<proteinExistence type="predicted"/>
<dbReference type="Proteomes" id="UP000293995">
    <property type="component" value="Chromosome"/>
</dbReference>
<reference evidence="2 3" key="1">
    <citation type="submission" date="2019-01" db="EMBL/GenBank/DDBJ databases">
        <title>Genome sequencing of strain DFW100M-13.</title>
        <authorList>
            <person name="Heo J."/>
            <person name="Kim S.-J."/>
            <person name="Kim J.-S."/>
            <person name="Hong S.-B."/>
            <person name="Kwon S.-W."/>
        </authorList>
    </citation>
    <scope>NUCLEOTIDE SEQUENCE [LARGE SCALE GENOMIC DNA]</scope>
    <source>
        <strain evidence="2 3">DFW100M-13</strain>
    </source>
</reference>
<dbReference type="RefSeq" id="WP_129387314.1">
    <property type="nucleotide sequence ID" value="NZ_CP035494.1"/>
</dbReference>
<dbReference type="KEGG" id="mprt:ET475_06220"/>
<dbReference type="InterPro" id="IPR011008">
    <property type="entry name" value="Dimeric_a/b-barrel"/>
</dbReference>
<dbReference type="InterPro" id="IPR007138">
    <property type="entry name" value="ABM_dom"/>
</dbReference>
<dbReference type="SUPFAM" id="SSF54909">
    <property type="entry name" value="Dimeric alpha+beta barrel"/>
    <property type="match status" value="1"/>
</dbReference>
<dbReference type="GO" id="GO:0004497">
    <property type="term" value="F:monooxygenase activity"/>
    <property type="evidence" value="ECO:0007669"/>
    <property type="project" value="UniProtKB-KW"/>
</dbReference>
<dbReference type="OrthoDB" id="9812192at2"/>
<dbReference type="AlphaFoldDB" id="A0A4P6EE44"/>
<evidence type="ECO:0000313" key="3">
    <source>
        <dbReference type="Proteomes" id="UP000293995"/>
    </source>
</evidence>